<reference evidence="4 5" key="1">
    <citation type="submission" date="2018-12" db="EMBL/GenBank/DDBJ databases">
        <title>Characterization and Draft Genome of Vibrio anguillarum J360 Marine Pathogen Isolated from an Outbreak in Lumpfish (Cyclopterus lumpus).</title>
        <authorList>
            <person name="Vasquez J.I."/>
            <person name="Cao T."/>
            <person name="Chakraborty S."/>
            <person name="Gnanagobal H."/>
            <person name="Wescot J."/>
            <person name="Boyce D."/>
            <person name="Santander J."/>
        </authorList>
    </citation>
    <scope>NUCLEOTIDE SEQUENCE [LARGE SCALE GENOMIC DNA]</scope>
    <source>
        <strain evidence="4 5">J360</strain>
    </source>
</reference>
<dbReference type="GO" id="GO:0004467">
    <property type="term" value="F:long-chain fatty acid-CoA ligase activity"/>
    <property type="evidence" value="ECO:0007669"/>
    <property type="project" value="TreeGrafter"/>
</dbReference>
<evidence type="ECO:0000256" key="2">
    <source>
        <dbReference type="ARBA" id="ARBA00022840"/>
    </source>
</evidence>
<dbReference type="CDD" id="cd05907">
    <property type="entry name" value="VL_LC_FACS_like"/>
    <property type="match status" value="1"/>
</dbReference>
<dbReference type="PROSITE" id="PS00455">
    <property type="entry name" value="AMP_BINDING"/>
    <property type="match status" value="1"/>
</dbReference>
<proteinExistence type="predicted"/>
<name>A0A289GF08_VIBAN</name>
<gene>
    <name evidence="4" type="ORF">DYL72_05005</name>
</gene>
<dbReference type="InterPro" id="IPR000873">
    <property type="entry name" value="AMP-dep_synth/lig_dom"/>
</dbReference>
<keyword evidence="4" id="KW-0436">Ligase</keyword>
<organism evidence="4 5">
    <name type="scientific">Vibrio anguillarum</name>
    <name type="common">Listonella anguillarum</name>
    <dbReference type="NCBI Taxonomy" id="55601"/>
    <lineage>
        <taxon>Bacteria</taxon>
        <taxon>Pseudomonadati</taxon>
        <taxon>Pseudomonadota</taxon>
        <taxon>Gammaproteobacteria</taxon>
        <taxon>Vibrionales</taxon>
        <taxon>Vibrionaceae</taxon>
        <taxon>Vibrio</taxon>
    </lineage>
</organism>
<dbReference type="Gene3D" id="3.40.50.12780">
    <property type="entry name" value="N-terminal domain of ligase-like"/>
    <property type="match status" value="1"/>
</dbReference>
<dbReference type="Pfam" id="PF23562">
    <property type="entry name" value="AMP-binding_C_3"/>
    <property type="match status" value="1"/>
</dbReference>
<dbReference type="InterPro" id="IPR020845">
    <property type="entry name" value="AMP-binding_CS"/>
</dbReference>
<dbReference type="GO" id="GO:0005524">
    <property type="term" value="F:ATP binding"/>
    <property type="evidence" value="ECO:0007669"/>
    <property type="project" value="UniProtKB-KW"/>
</dbReference>
<dbReference type="EMBL" id="CP034672">
    <property type="protein sequence ID" value="AZS24486.1"/>
    <property type="molecule type" value="Genomic_DNA"/>
</dbReference>
<keyword evidence="1" id="KW-0547">Nucleotide-binding</keyword>
<feature type="domain" description="AMP-dependent synthetase/ligase" evidence="3">
    <location>
        <begin position="69"/>
        <end position="471"/>
    </location>
</feature>
<dbReference type="InterPro" id="IPR042099">
    <property type="entry name" value="ANL_N_sf"/>
</dbReference>
<dbReference type="PANTHER" id="PTHR43272">
    <property type="entry name" value="LONG-CHAIN-FATTY-ACID--COA LIGASE"/>
    <property type="match status" value="1"/>
</dbReference>
<dbReference type="Pfam" id="PF00501">
    <property type="entry name" value="AMP-binding"/>
    <property type="match status" value="1"/>
</dbReference>
<dbReference type="GO" id="GO:0016020">
    <property type="term" value="C:membrane"/>
    <property type="evidence" value="ECO:0007669"/>
    <property type="project" value="TreeGrafter"/>
</dbReference>
<keyword evidence="2" id="KW-0067">ATP-binding</keyword>
<dbReference type="PANTHER" id="PTHR43272:SF33">
    <property type="entry name" value="AMP-BINDING DOMAIN-CONTAINING PROTEIN-RELATED"/>
    <property type="match status" value="1"/>
</dbReference>
<protein>
    <submittedName>
        <fullName evidence="4">Long-chain fatty acid--CoA ligase</fullName>
    </submittedName>
</protein>
<evidence type="ECO:0000256" key="1">
    <source>
        <dbReference type="ARBA" id="ARBA00022741"/>
    </source>
</evidence>
<evidence type="ECO:0000259" key="3">
    <source>
        <dbReference type="Pfam" id="PF00501"/>
    </source>
</evidence>
<evidence type="ECO:0000313" key="4">
    <source>
        <dbReference type="EMBL" id="AZS24486.1"/>
    </source>
</evidence>
<dbReference type="SUPFAM" id="SSF56801">
    <property type="entry name" value="Acetyl-CoA synthetase-like"/>
    <property type="match status" value="1"/>
</dbReference>
<sequence length="649" mass="73894">MNWLYPFRAFLSVELIDNFDIRQLPFLLLNVHLCAQKAYMCKLQVKKMPNLNFHIVKRIREQIVKGGECIALKHKIEKEWHGISWKQFGQRIDAMSLALLTQGIKIQDKVGIFSNNMPQWTIADLATLQLRAVTVPIYPTNTPAQASYIIQDADVKVLLVGEQAQYDAALDFFDECEQLELIVAMSDGIDLKSFQHGIHWQTFIEQNTDGQQAELESRLEQANMVDLLTLIYTSGTTGQPKGVMLDYRNIGAQLEGHDERLNISKDDVSLCFLPLSHVFERAWTFYILYSGATNCYLQDTMQVRDALSELKPTVMCAVPRFYEKIFSAIHEKVSKAPLHRKVLFTWAVNMGAKMALCHQEKRQPSFMLKKSYALADKIVLSKLRALLGGRINFMPCGGAKLDETIGRFFHAIGINVKLGYGMTETTATVSCWDDRCFNPDSIGMSMPGAQVKIGDNNEILVRGPMVMRGYYKMAEETALAFDEQGFLKTGDAGHIDEQGNVFITDRIKELMKTSGGKYIAPQVIEGAIGKDHFIEQIAVIADTRKFVSALIVPCYDSLEVYAKELNIKYHDRLDLIKNNQVVEMLEKRVNDLQKELAKFEQVKKFKLLPKAFSMDKGELTPTQKLRRKVISDRYQDEIEEMYKEKTKGE</sequence>
<dbReference type="Proteomes" id="UP000256923">
    <property type="component" value="Chromosome 1"/>
</dbReference>
<accession>A0A289GF08</accession>
<evidence type="ECO:0000313" key="5">
    <source>
        <dbReference type="Proteomes" id="UP000256923"/>
    </source>
</evidence>
<dbReference type="AlphaFoldDB" id="A0A289GF08"/>